<keyword evidence="6" id="KW-0175">Coiled coil</keyword>
<keyword evidence="1 5" id="KW-0768">Sushi</keyword>
<reference evidence="9" key="1">
    <citation type="submission" date="2020-11" db="EMBL/GenBank/DDBJ databases">
        <authorList>
            <person name="Tran Van P."/>
        </authorList>
    </citation>
    <scope>NUCLEOTIDE SEQUENCE</scope>
</reference>
<name>A0A7R9PZ77_9ACAR</name>
<keyword evidence="7" id="KW-0812">Transmembrane</keyword>
<evidence type="ECO:0000313" key="9">
    <source>
        <dbReference type="EMBL" id="CAD7625738.1"/>
    </source>
</evidence>
<dbReference type="PANTHER" id="PTHR19325">
    <property type="entry name" value="COMPLEMENT COMPONENT-RELATED SUSHI DOMAIN-CONTAINING"/>
    <property type="match status" value="1"/>
</dbReference>
<dbReference type="InterPro" id="IPR035976">
    <property type="entry name" value="Sushi/SCR/CCP_sf"/>
</dbReference>
<evidence type="ECO:0000256" key="1">
    <source>
        <dbReference type="ARBA" id="ARBA00022659"/>
    </source>
</evidence>
<dbReference type="Pfam" id="PF00084">
    <property type="entry name" value="Sushi"/>
    <property type="match status" value="1"/>
</dbReference>
<proteinExistence type="predicted"/>
<dbReference type="EMBL" id="CAJPIZ010003287">
    <property type="protein sequence ID" value="CAG2106168.1"/>
    <property type="molecule type" value="Genomic_DNA"/>
</dbReference>
<dbReference type="SMART" id="SM00032">
    <property type="entry name" value="CCP"/>
    <property type="match status" value="2"/>
</dbReference>
<keyword evidence="4" id="KW-0325">Glycoprotein</keyword>
<dbReference type="CDD" id="cd00033">
    <property type="entry name" value="CCP"/>
    <property type="match status" value="1"/>
</dbReference>
<dbReference type="PROSITE" id="PS50923">
    <property type="entry name" value="SUSHI"/>
    <property type="match status" value="1"/>
</dbReference>
<evidence type="ECO:0000256" key="5">
    <source>
        <dbReference type="PROSITE-ProRule" id="PRU00302"/>
    </source>
</evidence>
<dbReference type="EMBL" id="OC857862">
    <property type="protein sequence ID" value="CAD7625738.1"/>
    <property type="molecule type" value="Genomic_DNA"/>
</dbReference>
<keyword evidence="2" id="KW-0677">Repeat</keyword>
<dbReference type="OrthoDB" id="6515954at2759"/>
<keyword evidence="7" id="KW-0472">Membrane</keyword>
<evidence type="ECO:0000256" key="6">
    <source>
        <dbReference type="SAM" id="Coils"/>
    </source>
</evidence>
<evidence type="ECO:0000256" key="4">
    <source>
        <dbReference type="ARBA" id="ARBA00023180"/>
    </source>
</evidence>
<evidence type="ECO:0000256" key="7">
    <source>
        <dbReference type="SAM" id="Phobius"/>
    </source>
</evidence>
<comment type="caution">
    <text evidence="5">Lacks conserved residue(s) required for the propagation of feature annotation.</text>
</comment>
<dbReference type="Gene3D" id="2.10.70.10">
    <property type="entry name" value="Complement Module, domain 1"/>
    <property type="match status" value="1"/>
</dbReference>
<dbReference type="PANTHER" id="PTHR19325:SF575">
    <property type="entry name" value="LOCOMOTION-RELATED PROTEIN HIKARU GENKI"/>
    <property type="match status" value="1"/>
</dbReference>
<protein>
    <recommendedName>
        <fullName evidence="8">Sushi domain-containing protein</fullName>
    </recommendedName>
</protein>
<dbReference type="SUPFAM" id="SSF57535">
    <property type="entry name" value="Complement control module/SCR domain"/>
    <property type="match status" value="1"/>
</dbReference>
<accession>A0A7R9PZ77</accession>
<dbReference type="AlphaFoldDB" id="A0A7R9PZ77"/>
<evidence type="ECO:0000313" key="10">
    <source>
        <dbReference type="Proteomes" id="UP000759131"/>
    </source>
</evidence>
<keyword evidence="3" id="KW-1015">Disulfide bond</keyword>
<evidence type="ECO:0000259" key="8">
    <source>
        <dbReference type="PROSITE" id="PS50923"/>
    </source>
</evidence>
<keyword evidence="10" id="KW-1185">Reference proteome</keyword>
<evidence type="ECO:0000256" key="3">
    <source>
        <dbReference type="ARBA" id="ARBA00023157"/>
    </source>
</evidence>
<dbReference type="InterPro" id="IPR050350">
    <property type="entry name" value="Compl-Cell_Adhes-Reg"/>
</dbReference>
<feature type="transmembrane region" description="Helical" evidence="7">
    <location>
        <begin position="847"/>
        <end position="869"/>
    </location>
</feature>
<sequence>MTKTQVLCESLRKENNLLKNYLKLIEDNEAVMETTSCGQQYSRRIVDMKDTYRRMCWKCFTRFRDETIGLRQTFPVMSDIDEDVNFLCCLSVDSFARFTTDDESVITLSLLKSLKQLKRLQKSEFFRRIVCIFITICVDKELAKSKSQEVYNQRVFSEITPLFDELIRESEQTYCELLSVYKCAKSLWTSSEVSLIKCRDLRQTVESIETVNLLNANRNIRKHLLIALNIVDECDSLVDEDSVERSDDFRHQLSLKVDSIGAEVKNLDNLVINLEKMLRIEELKKSKQKSFNEMEVKGEESVKPLMTLSTVEDYVVRDQVFEAFVTQECHEIDVEVNAEEEQLWEFTRKVTQDSTNLFRELKVALKSKAVEHELREAKALGIELQVNPMNDNINKEEDMVTAAEDPISDDNTSQTLPKQSFYEQNIVSTELSTESDWTLSPHKCRPELNAFSLSSFESNIASFAAQKAKDFVTKMGANYKLLISFAVLTRLLAGIECRCGYPEMPYMSKSIDSKDYFEEGEKISVSCIGAVAVGQTLRDHVIQCRNNTWNTTSLRCSAIHNITGIDISLEDGDGNNGRNFEAQEFEYLTDADPGTCVLLRDNERWITHLSERKFVSNVAVIGALLDAAKRDTPIDVSITLPDGQRCSLEERSEAEHSAMVFMVYKCPDTADPIESLTLDLKSVDININICGLEVFALLTDDCGKPEIPLYSYTNQLRIQNGTKIAEYVCAKGYRMIGHSLRTCGADGLWSPRQPPTCEPEIRCERSAVEPVENFTYEYKDFDLFGNAVPDVSTIVYHCANKSMVAIPLTEHYCQPDGNWSVVEYAPDCHPRRMYNVFDHHWINDKHLIYYGAAGLVVLFMGSFVILFHMRRLAKKISRQMREKSYYDQEKQLPHYNNETNYQDLTNLFAQHDASQGQSSQAVPQVQQTDQNFLMMFSCADCGLCVTGQTPDGHNCVQELVKDREVYLQQNNDLKTECKILQSENEELRKKLSAEYMPSAGASGAGDLTEKTLWPFVSTDATVSFGTCKAIVGRIELTNKWANLSQIALMDSKIEPPERVEIGYIHTSRLTICADPTAPTLRFRPKHWKAKHVMQQFKNMYRMDVTKGDTIDIRLSASIPAPAVIQLLESYCEANVNEEGSVELIRKRDYKRLIGCLTRTENTTPKEVFGDDLCEELLSFLTFEDRFRCECLSKQWRRVKF</sequence>
<feature type="coiled-coil region" evidence="6">
    <location>
        <begin position="956"/>
        <end position="990"/>
    </location>
</feature>
<dbReference type="Proteomes" id="UP000759131">
    <property type="component" value="Unassembled WGS sequence"/>
</dbReference>
<dbReference type="InterPro" id="IPR000436">
    <property type="entry name" value="Sushi_SCR_CCP_dom"/>
</dbReference>
<feature type="domain" description="Sushi" evidence="8">
    <location>
        <begin position="700"/>
        <end position="759"/>
    </location>
</feature>
<gene>
    <name evidence="9" type="ORF">OSB1V03_LOCUS6171</name>
</gene>
<keyword evidence="7" id="KW-1133">Transmembrane helix</keyword>
<feature type="non-terminal residue" evidence="9">
    <location>
        <position position="1200"/>
    </location>
</feature>
<evidence type="ECO:0000256" key="2">
    <source>
        <dbReference type="ARBA" id="ARBA00022737"/>
    </source>
</evidence>
<organism evidence="9">
    <name type="scientific">Medioppia subpectinata</name>
    <dbReference type="NCBI Taxonomy" id="1979941"/>
    <lineage>
        <taxon>Eukaryota</taxon>
        <taxon>Metazoa</taxon>
        <taxon>Ecdysozoa</taxon>
        <taxon>Arthropoda</taxon>
        <taxon>Chelicerata</taxon>
        <taxon>Arachnida</taxon>
        <taxon>Acari</taxon>
        <taxon>Acariformes</taxon>
        <taxon>Sarcoptiformes</taxon>
        <taxon>Oribatida</taxon>
        <taxon>Brachypylina</taxon>
        <taxon>Oppioidea</taxon>
        <taxon>Oppiidae</taxon>
        <taxon>Medioppia</taxon>
    </lineage>
</organism>